<comment type="caution">
    <text evidence="1">The sequence shown here is derived from an EMBL/GenBank/DDBJ whole genome shotgun (WGS) entry which is preliminary data.</text>
</comment>
<dbReference type="Proteomes" id="UP000828390">
    <property type="component" value="Unassembled WGS sequence"/>
</dbReference>
<reference evidence="1" key="1">
    <citation type="journal article" date="2019" name="bioRxiv">
        <title>The Genome of the Zebra Mussel, Dreissena polymorpha: A Resource for Invasive Species Research.</title>
        <authorList>
            <person name="McCartney M.A."/>
            <person name="Auch B."/>
            <person name="Kono T."/>
            <person name="Mallez S."/>
            <person name="Zhang Y."/>
            <person name="Obille A."/>
            <person name="Becker A."/>
            <person name="Abrahante J.E."/>
            <person name="Garbe J."/>
            <person name="Badalamenti J.P."/>
            <person name="Herman A."/>
            <person name="Mangelson H."/>
            <person name="Liachko I."/>
            <person name="Sullivan S."/>
            <person name="Sone E.D."/>
            <person name="Koren S."/>
            <person name="Silverstein K.A.T."/>
            <person name="Beckman K.B."/>
            <person name="Gohl D.M."/>
        </authorList>
    </citation>
    <scope>NUCLEOTIDE SEQUENCE</scope>
    <source>
        <strain evidence="1">Duluth1</strain>
        <tissue evidence="1">Whole animal</tissue>
    </source>
</reference>
<gene>
    <name evidence="1" type="ORF">DPMN_058267</name>
</gene>
<organism evidence="1 2">
    <name type="scientific">Dreissena polymorpha</name>
    <name type="common">Zebra mussel</name>
    <name type="synonym">Mytilus polymorpha</name>
    <dbReference type="NCBI Taxonomy" id="45954"/>
    <lineage>
        <taxon>Eukaryota</taxon>
        <taxon>Metazoa</taxon>
        <taxon>Spiralia</taxon>
        <taxon>Lophotrochozoa</taxon>
        <taxon>Mollusca</taxon>
        <taxon>Bivalvia</taxon>
        <taxon>Autobranchia</taxon>
        <taxon>Heteroconchia</taxon>
        <taxon>Euheterodonta</taxon>
        <taxon>Imparidentia</taxon>
        <taxon>Neoheterodontei</taxon>
        <taxon>Myida</taxon>
        <taxon>Dreissenoidea</taxon>
        <taxon>Dreissenidae</taxon>
        <taxon>Dreissena</taxon>
    </lineage>
</organism>
<evidence type="ECO:0000313" key="1">
    <source>
        <dbReference type="EMBL" id="KAH3715556.1"/>
    </source>
</evidence>
<dbReference type="AlphaFoldDB" id="A0A9D4C1F4"/>
<name>A0A9D4C1F4_DREPO</name>
<sequence length="51" mass="5649">MCVDIEAQKTPDICGDMLASKTQPMDQGGIKTQKISAANNDPSMWTFYKHC</sequence>
<reference evidence="1" key="2">
    <citation type="submission" date="2020-11" db="EMBL/GenBank/DDBJ databases">
        <authorList>
            <person name="McCartney M.A."/>
            <person name="Auch B."/>
            <person name="Kono T."/>
            <person name="Mallez S."/>
            <person name="Becker A."/>
            <person name="Gohl D.M."/>
            <person name="Silverstein K.A.T."/>
            <person name="Koren S."/>
            <person name="Bechman K.B."/>
            <person name="Herman A."/>
            <person name="Abrahante J.E."/>
            <person name="Garbe J."/>
        </authorList>
    </citation>
    <scope>NUCLEOTIDE SEQUENCE</scope>
    <source>
        <strain evidence="1">Duluth1</strain>
        <tissue evidence="1">Whole animal</tissue>
    </source>
</reference>
<keyword evidence="2" id="KW-1185">Reference proteome</keyword>
<proteinExistence type="predicted"/>
<accession>A0A9D4C1F4</accession>
<protein>
    <submittedName>
        <fullName evidence="1">Uncharacterized protein</fullName>
    </submittedName>
</protein>
<dbReference type="EMBL" id="JAIWYP010000013">
    <property type="protein sequence ID" value="KAH3715556.1"/>
    <property type="molecule type" value="Genomic_DNA"/>
</dbReference>
<evidence type="ECO:0000313" key="2">
    <source>
        <dbReference type="Proteomes" id="UP000828390"/>
    </source>
</evidence>